<evidence type="ECO:0000313" key="5">
    <source>
        <dbReference type="Proteomes" id="UP000622638"/>
    </source>
</evidence>
<sequence length="210" mass="24104">MPRVDLSVPFSEKDEARSLGARWDARRKVWFVPDGVDPGRFGKWFILEPEINLRASSYFVVEAAAMCWKCHESTSVVSFMLPPGYEVFQFGEFDGERTLPGFWSTMPDPTIVHYVEHIPPAVADRAMQVKRNYQRNFSKTTSSAYWMNHCDHCGAKQGDFFLHCEVDGAFQPWEEEDAARMVLHACAGPFEGYASWAMFGDFFMGSMQRR</sequence>
<comment type="caution">
    <text evidence="3">The sequence shown here is derived from an EMBL/GenBank/DDBJ whole genome shotgun (WGS) entry which is preliminary data.</text>
</comment>
<evidence type="ECO:0000313" key="4">
    <source>
        <dbReference type="Proteomes" id="UP000430634"/>
    </source>
</evidence>
<dbReference type="EMBL" id="BMKG01000006">
    <property type="protein sequence ID" value="GGB97138.1"/>
    <property type="molecule type" value="Genomic_DNA"/>
</dbReference>
<dbReference type="InterPro" id="IPR043764">
    <property type="entry name" value="DUF5710"/>
</dbReference>
<dbReference type="OrthoDB" id="7235451at2"/>
<dbReference type="Pfam" id="PF18974">
    <property type="entry name" value="DUF5710"/>
    <property type="match status" value="1"/>
</dbReference>
<name>A0A6I3SRF5_9BURK</name>
<reference evidence="2" key="4">
    <citation type="submission" date="2024-05" db="EMBL/GenBank/DDBJ databases">
        <authorList>
            <person name="Sun Q."/>
            <person name="Zhou Y."/>
        </authorList>
    </citation>
    <scope>NUCLEOTIDE SEQUENCE</scope>
    <source>
        <strain evidence="2">CGMCC 1.15931</strain>
    </source>
</reference>
<reference evidence="2" key="1">
    <citation type="journal article" date="2014" name="Int. J. Syst. Evol. Microbiol.">
        <title>Complete genome of a new Firmicutes species belonging to the dominant human colonic microbiota ('Ruminococcus bicirculans') reveals two chromosomes and a selective capacity to utilize plant glucans.</title>
        <authorList>
            <consortium name="NISC Comparative Sequencing Program"/>
            <person name="Wegmann U."/>
            <person name="Louis P."/>
            <person name="Goesmann A."/>
            <person name="Henrissat B."/>
            <person name="Duncan S.H."/>
            <person name="Flint H.J."/>
        </authorList>
    </citation>
    <scope>NUCLEOTIDE SEQUENCE</scope>
    <source>
        <strain evidence="2">CGMCC 1.15931</strain>
    </source>
</reference>
<reference evidence="3 4" key="3">
    <citation type="submission" date="2019-11" db="EMBL/GenBank/DDBJ databases">
        <title>Type strains purchased from KCTC, JCM and DSMZ.</title>
        <authorList>
            <person name="Lu H."/>
        </authorList>
    </citation>
    <scope>NUCLEOTIDE SEQUENCE [LARGE SCALE GENOMIC DNA]</scope>
    <source>
        <strain evidence="3 4">KCTC 52429</strain>
    </source>
</reference>
<keyword evidence="5" id="KW-1185">Reference proteome</keyword>
<reference evidence="5" key="2">
    <citation type="journal article" date="2019" name="Int. J. Syst. Evol. Microbiol.">
        <title>The Global Catalogue of Microorganisms (GCM) 10K type strain sequencing project: providing services to taxonomists for standard genome sequencing and annotation.</title>
        <authorList>
            <consortium name="The Broad Institute Genomics Platform"/>
            <consortium name="The Broad Institute Genome Sequencing Center for Infectious Disease"/>
            <person name="Wu L."/>
            <person name="Ma J."/>
        </authorList>
    </citation>
    <scope>NUCLEOTIDE SEQUENCE [LARGE SCALE GENOMIC DNA]</scope>
    <source>
        <strain evidence="5">CGMCC 1.15931</strain>
    </source>
</reference>
<gene>
    <name evidence="2" type="ORF">GCM10011572_18830</name>
    <name evidence="3" type="ORF">GM672_00870</name>
</gene>
<dbReference type="EMBL" id="WNKZ01000001">
    <property type="protein sequence ID" value="MTV51275.1"/>
    <property type="molecule type" value="Genomic_DNA"/>
</dbReference>
<accession>A0A6I3SRF5</accession>
<organism evidence="3 4">
    <name type="scientific">Pseudoduganella buxea</name>
    <dbReference type="NCBI Taxonomy" id="1949069"/>
    <lineage>
        <taxon>Bacteria</taxon>
        <taxon>Pseudomonadati</taxon>
        <taxon>Pseudomonadota</taxon>
        <taxon>Betaproteobacteria</taxon>
        <taxon>Burkholderiales</taxon>
        <taxon>Oxalobacteraceae</taxon>
        <taxon>Telluria group</taxon>
        <taxon>Pseudoduganella</taxon>
    </lineage>
</organism>
<evidence type="ECO:0000313" key="3">
    <source>
        <dbReference type="EMBL" id="MTV51275.1"/>
    </source>
</evidence>
<evidence type="ECO:0000259" key="1">
    <source>
        <dbReference type="Pfam" id="PF18974"/>
    </source>
</evidence>
<protein>
    <submittedName>
        <fullName evidence="3">Conjugal transfer protein TraC</fullName>
    </submittedName>
</protein>
<feature type="domain" description="DUF5710" evidence="1">
    <location>
        <begin position="3"/>
        <end position="44"/>
    </location>
</feature>
<proteinExistence type="predicted"/>
<dbReference type="RefSeq" id="WP_155468626.1">
    <property type="nucleotide sequence ID" value="NZ_BMKG01000006.1"/>
</dbReference>
<evidence type="ECO:0000313" key="2">
    <source>
        <dbReference type="EMBL" id="GGB97138.1"/>
    </source>
</evidence>
<dbReference type="Proteomes" id="UP000622638">
    <property type="component" value="Unassembled WGS sequence"/>
</dbReference>
<dbReference type="AlphaFoldDB" id="A0A6I3SRF5"/>
<dbReference type="Proteomes" id="UP000430634">
    <property type="component" value="Unassembled WGS sequence"/>
</dbReference>